<gene>
    <name evidence="1" type="ORF">GCM10009726_21740</name>
</gene>
<evidence type="ECO:0000313" key="2">
    <source>
        <dbReference type="Proteomes" id="UP001501161"/>
    </source>
</evidence>
<proteinExistence type="predicted"/>
<protein>
    <submittedName>
        <fullName evidence="1">Uncharacterized protein</fullName>
    </submittedName>
</protein>
<dbReference type="EMBL" id="BAAAMQ010000010">
    <property type="protein sequence ID" value="GAA2107866.1"/>
    <property type="molecule type" value="Genomic_DNA"/>
</dbReference>
<comment type="caution">
    <text evidence="1">The sequence shown here is derived from an EMBL/GenBank/DDBJ whole genome shotgun (WGS) entry which is preliminary data.</text>
</comment>
<sequence length="75" mass="8374">MTSSLLWPSATRQEKTWRIMGNSFTNARVRDCAASVWEPTIPIASACSDKMGVVFVGLLTCRASRVWRWGRRGGV</sequence>
<name>A0ABP5IYJ3_9ACTN</name>
<keyword evidence="2" id="KW-1185">Reference proteome</keyword>
<accession>A0ABP5IYJ3</accession>
<evidence type="ECO:0000313" key="1">
    <source>
        <dbReference type="EMBL" id="GAA2107866.1"/>
    </source>
</evidence>
<dbReference type="Proteomes" id="UP001501161">
    <property type="component" value="Unassembled WGS sequence"/>
</dbReference>
<reference evidence="2" key="1">
    <citation type="journal article" date="2019" name="Int. J. Syst. Evol. Microbiol.">
        <title>The Global Catalogue of Microorganisms (GCM) 10K type strain sequencing project: providing services to taxonomists for standard genome sequencing and annotation.</title>
        <authorList>
            <consortium name="The Broad Institute Genomics Platform"/>
            <consortium name="The Broad Institute Genome Sequencing Center for Infectious Disease"/>
            <person name="Wu L."/>
            <person name="Ma J."/>
        </authorList>
    </citation>
    <scope>NUCLEOTIDE SEQUENCE [LARGE SCALE GENOMIC DNA]</scope>
    <source>
        <strain evidence="2">JCM 13813</strain>
    </source>
</reference>
<organism evidence="1 2">
    <name type="scientific">Nocardioides furvisabuli</name>
    <dbReference type="NCBI Taxonomy" id="375542"/>
    <lineage>
        <taxon>Bacteria</taxon>
        <taxon>Bacillati</taxon>
        <taxon>Actinomycetota</taxon>
        <taxon>Actinomycetes</taxon>
        <taxon>Propionibacteriales</taxon>
        <taxon>Nocardioidaceae</taxon>
        <taxon>Nocardioides</taxon>
    </lineage>
</organism>